<evidence type="ECO:0000313" key="1">
    <source>
        <dbReference type="EMBL" id="KKL89564.1"/>
    </source>
</evidence>
<dbReference type="Gene3D" id="3.90.550.20">
    <property type="match status" value="1"/>
</dbReference>
<comment type="caution">
    <text evidence="1">The sequence shown here is derived from an EMBL/GenBank/DDBJ whole genome shotgun (WGS) entry which is preliminary data.</text>
</comment>
<name>A0A0F9FSR0_9ZZZZ</name>
<gene>
    <name evidence="1" type="ORF">LCGC14_1913440</name>
</gene>
<dbReference type="InterPro" id="IPR007577">
    <property type="entry name" value="GlycoTrfase_DXD_sugar-bd_CS"/>
</dbReference>
<organism evidence="1">
    <name type="scientific">marine sediment metagenome</name>
    <dbReference type="NCBI Taxonomy" id="412755"/>
    <lineage>
        <taxon>unclassified sequences</taxon>
        <taxon>metagenomes</taxon>
        <taxon>ecological metagenomes</taxon>
    </lineage>
</organism>
<dbReference type="SUPFAM" id="SSF53448">
    <property type="entry name" value="Nucleotide-diphospho-sugar transferases"/>
    <property type="match status" value="1"/>
</dbReference>
<dbReference type="InterPro" id="IPR029044">
    <property type="entry name" value="Nucleotide-diphossugar_trans"/>
</dbReference>
<evidence type="ECO:0008006" key="2">
    <source>
        <dbReference type="Google" id="ProtNLM"/>
    </source>
</evidence>
<reference evidence="1" key="1">
    <citation type="journal article" date="2015" name="Nature">
        <title>Complex archaea that bridge the gap between prokaryotes and eukaryotes.</title>
        <authorList>
            <person name="Spang A."/>
            <person name="Saw J.H."/>
            <person name="Jorgensen S.L."/>
            <person name="Zaremba-Niedzwiedzka K."/>
            <person name="Martijn J."/>
            <person name="Lind A.E."/>
            <person name="van Eijk R."/>
            <person name="Schleper C."/>
            <person name="Guy L."/>
            <person name="Ettema T.J."/>
        </authorList>
    </citation>
    <scope>NUCLEOTIDE SEQUENCE</scope>
</reference>
<accession>A0A0F9FSR0</accession>
<proteinExistence type="predicted"/>
<dbReference type="AlphaFoldDB" id="A0A0F9FSR0"/>
<dbReference type="EMBL" id="LAZR01020252">
    <property type="protein sequence ID" value="KKL89564.1"/>
    <property type="molecule type" value="Genomic_DNA"/>
</dbReference>
<dbReference type="Pfam" id="PF04488">
    <property type="entry name" value="Gly_transf_sug"/>
    <property type="match status" value="1"/>
</dbReference>
<protein>
    <recommendedName>
        <fullName evidence="2">Alpha 1,4-glycosyltransferase domain-containing protein</fullName>
    </recommendedName>
</protein>
<sequence>MWYLSKIPKVLHLYWGGKSLSFLRYLTAYSFRKHNPDWSIIVHTPTKIYEPKTWRTSEHKNFIPAGRDYFNELKELDVSFKKHDFLNYRFTNNVSETYKADFLRWKLLSEEGGVWSDFDIIYTKPMNSMNINGEENSEADTGICVYLSRLSAIGFIFGNAGNEFWKYVSELCHSRFDPTNYQSIGSNLLNGKFDSIIKVKNAFSNLKPIYIDPRTVYLLDASVINQFYTTDTLEILEDINAIGFHWYAGHAMSQQHESSINEQNCRSYKNTIGRIMRGVFE</sequence>